<name>A9B9K7_PROM4</name>
<sequence>MSSDELPNNQNALSSKETIEENQSDNLNLEEQESLDWAKQAFEKLKQKQLEKKEALFKESNSLAQVTEETQETNNLQLKNKINNVDKDDCLNDSSKDILKDIEDSGLGEFDDSFTWSAGVLAAQGKEPDSISLEDIDWLKRLRQGLEKTRKGFVTDLLEKFGDDPLTPEVLDDLEALLLRADVGVNATDQIITALRRRLNEEVLDSKEGFRFLKQQLCQIVNKPIKNSNQEVLAPKHKSLNIWLLVGVNGVGKTTTLGKLAHLALRSGYTALIAAADTFRAAAVQQVQIWGRRSGVSVIANETPNADPAAIVFDAIGAAKSKEIELLLVDTAGRLQTKNNLMEELAKIRRIIDRLAPEAIVESLLVLDASQGQNGLNQAMSFAESANLTGVVITKLDGSSRGGVAFAVASEAKLPIRFIGAGERLQDLKPFNSFEFVEALLANR</sequence>
<comment type="function">
    <text evidence="10">Involved in targeting and insertion of nascent membrane proteins into the cytoplasmic membrane. Acts as a receptor for the complex formed by the signal recognition particle (SRP) and the ribosome-nascent chain (RNC).</text>
</comment>
<proteinExistence type="inferred from homology"/>
<evidence type="ECO:0000256" key="9">
    <source>
        <dbReference type="ARBA" id="ARBA00048027"/>
    </source>
</evidence>
<dbReference type="GO" id="GO:0005525">
    <property type="term" value="F:GTP binding"/>
    <property type="evidence" value="ECO:0007669"/>
    <property type="project" value="UniProtKB-UniRule"/>
</dbReference>
<dbReference type="InterPro" id="IPR000897">
    <property type="entry name" value="SRP54_GTPase_dom"/>
</dbReference>
<dbReference type="HOGENOM" id="CLU_009301_5_2_3"/>
<dbReference type="InterPro" id="IPR036225">
    <property type="entry name" value="SRP/SRP_N"/>
</dbReference>
<dbReference type="GO" id="GO:0005737">
    <property type="term" value="C:cytoplasm"/>
    <property type="evidence" value="ECO:0007669"/>
    <property type="project" value="UniProtKB-SubCell"/>
</dbReference>
<feature type="binding site" evidence="10">
    <location>
        <begin position="247"/>
        <end position="254"/>
    </location>
    <ligand>
        <name>GTP</name>
        <dbReference type="ChEBI" id="CHEBI:37565"/>
    </ligand>
</feature>
<dbReference type="GO" id="GO:0003924">
    <property type="term" value="F:GTPase activity"/>
    <property type="evidence" value="ECO:0007669"/>
    <property type="project" value="UniProtKB-UniRule"/>
</dbReference>
<evidence type="ECO:0000256" key="3">
    <source>
        <dbReference type="ARBA" id="ARBA00022490"/>
    </source>
</evidence>
<dbReference type="eggNOG" id="COG0552">
    <property type="taxonomic scope" value="Bacteria"/>
</dbReference>
<dbReference type="InterPro" id="IPR013822">
    <property type="entry name" value="Signal_recog_particl_SRP54_hlx"/>
</dbReference>
<feature type="compositionally biased region" description="Acidic residues" evidence="11">
    <location>
        <begin position="20"/>
        <end position="32"/>
    </location>
</feature>
<dbReference type="PROSITE" id="PS00300">
    <property type="entry name" value="SRP54"/>
    <property type="match status" value="1"/>
</dbReference>
<keyword evidence="5 10" id="KW-0378">Hydrolase</keyword>
<evidence type="ECO:0000256" key="10">
    <source>
        <dbReference type="HAMAP-Rule" id="MF_00920"/>
    </source>
</evidence>
<dbReference type="InterPro" id="IPR042101">
    <property type="entry name" value="SRP54_N_sf"/>
</dbReference>
<dbReference type="OrthoDB" id="9804720at2"/>
<evidence type="ECO:0000256" key="5">
    <source>
        <dbReference type="ARBA" id="ARBA00022801"/>
    </source>
</evidence>
<dbReference type="RefSeq" id="WP_012194565.1">
    <property type="nucleotide sequence ID" value="NC_009976.1"/>
</dbReference>
<comment type="catalytic activity">
    <reaction evidence="9 10">
        <text>GTP + H2O = GDP + phosphate + H(+)</text>
        <dbReference type="Rhea" id="RHEA:19669"/>
        <dbReference type="ChEBI" id="CHEBI:15377"/>
        <dbReference type="ChEBI" id="CHEBI:15378"/>
        <dbReference type="ChEBI" id="CHEBI:37565"/>
        <dbReference type="ChEBI" id="CHEBI:43474"/>
        <dbReference type="ChEBI" id="CHEBI:58189"/>
        <dbReference type="EC" id="3.6.5.4"/>
    </reaction>
</comment>
<comment type="subunit">
    <text evidence="10">Part of the signal recognition particle protein translocation system, which is composed of SRP and FtsY.</text>
</comment>
<protein>
    <recommendedName>
        <fullName evidence="10">Signal recognition particle receptor FtsY</fullName>
        <shortName evidence="10">SRP receptor</shortName>
        <ecNumber evidence="10">3.6.5.4</ecNumber>
    </recommendedName>
</protein>
<evidence type="ECO:0000256" key="4">
    <source>
        <dbReference type="ARBA" id="ARBA00022741"/>
    </source>
</evidence>
<dbReference type="GO" id="GO:0005886">
    <property type="term" value="C:plasma membrane"/>
    <property type="evidence" value="ECO:0007669"/>
    <property type="project" value="UniProtKB-SubCell"/>
</dbReference>
<dbReference type="InterPro" id="IPR004390">
    <property type="entry name" value="SR_rcpt_FtsY"/>
</dbReference>
<dbReference type="SMART" id="SM00963">
    <property type="entry name" value="SRP54_N"/>
    <property type="match status" value="1"/>
</dbReference>
<dbReference type="Gene3D" id="3.40.50.300">
    <property type="entry name" value="P-loop containing nucleotide triphosphate hydrolases"/>
    <property type="match status" value="1"/>
</dbReference>
<evidence type="ECO:0000256" key="11">
    <source>
        <dbReference type="SAM" id="MobiDB-lite"/>
    </source>
</evidence>
<evidence type="ECO:0000313" key="13">
    <source>
        <dbReference type="EMBL" id="ABX07940.1"/>
    </source>
</evidence>
<evidence type="ECO:0000256" key="8">
    <source>
        <dbReference type="ARBA" id="ARBA00023170"/>
    </source>
</evidence>
<dbReference type="SUPFAM" id="SSF52540">
    <property type="entry name" value="P-loop containing nucleoside triphosphate hydrolases"/>
    <property type="match status" value="2"/>
</dbReference>
<dbReference type="FunFam" id="3.40.50.300:FF:000053">
    <property type="entry name" value="Signal recognition particle receptor FtsY"/>
    <property type="match status" value="1"/>
</dbReference>
<dbReference type="Gene3D" id="1.20.120.140">
    <property type="entry name" value="Signal recognition particle SRP54, nucleotide-binding domain"/>
    <property type="match status" value="1"/>
</dbReference>
<dbReference type="InterPro" id="IPR003593">
    <property type="entry name" value="AAA+_ATPase"/>
</dbReference>
<keyword evidence="10" id="KW-0997">Cell inner membrane</keyword>
<gene>
    <name evidence="10 13" type="primary">ftsY</name>
    <name evidence="13" type="ordered locus">P9211_00091</name>
</gene>
<feature type="binding site" evidence="10">
    <location>
        <begin position="330"/>
        <end position="334"/>
    </location>
    <ligand>
        <name>GTP</name>
        <dbReference type="ChEBI" id="CHEBI:37565"/>
    </ligand>
</feature>
<feature type="region of interest" description="Disordered" evidence="11">
    <location>
        <begin position="1"/>
        <end position="32"/>
    </location>
</feature>
<keyword evidence="2 10" id="KW-1003">Cell membrane</keyword>
<evidence type="ECO:0000313" key="14">
    <source>
        <dbReference type="Proteomes" id="UP000000788"/>
    </source>
</evidence>
<dbReference type="HAMAP" id="MF_00920">
    <property type="entry name" value="FtsY"/>
    <property type="match status" value="1"/>
</dbReference>
<keyword evidence="8 10" id="KW-0675">Receptor</keyword>
<organism evidence="13 14">
    <name type="scientific">Prochlorococcus marinus (strain MIT 9211)</name>
    <dbReference type="NCBI Taxonomy" id="93059"/>
    <lineage>
        <taxon>Bacteria</taxon>
        <taxon>Bacillati</taxon>
        <taxon>Cyanobacteriota</taxon>
        <taxon>Cyanophyceae</taxon>
        <taxon>Synechococcales</taxon>
        <taxon>Prochlorococcaceae</taxon>
        <taxon>Prochlorococcus</taxon>
    </lineage>
</organism>
<dbReference type="EC" id="3.6.5.4" evidence="10"/>
<dbReference type="SUPFAM" id="SSF47364">
    <property type="entry name" value="Domain of the SRP/SRP receptor G-proteins"/>
    <property type="match status" value="1"/>
</dbReference>
<accession>A9B9K7</accession>
<dbReference type="Pfam" id="PF02881">
    <property type="entry name" value="SRP54_N"/>
    <property type="match status" value="1"/>
</dbReference>
<feature type="binding site" evidence="10">
    <location>
        <begin position="394"/>
        <end position="397"/>
    </location>
    <ligand>
        <name>GTP</name>
        <dbReference type="ChEBI" id="CHEBI:37565"/>
    </ligand>
</feature>
<evidence type="ECO:0000259" key="12">
    <source>
        <dbReference type="PROSITE" id="PS00300"/>
    </source>
</evidence>
<keyword evidence="14" id="KW-1185">Reference proteome</keyword>
<keyword evidence="7 10" id="KW-0472">Membrane</keyword>
<dbReference type="EMBL" id="CP000878">
    <property type="protein sequence ID" value="ABX07940.1"/>
    <property type="molecule type" value="Genomic_DNA"/>
</dbReference>
<dbReference type="GO" id="GO:0005047">
    <property type="term" value="F:signal recognition particle binding"/>
    <property type="evidence" value="ECO:0007669"/>
    <property type="project" value="TreeGrafter"/>
</dbReference>
<evidence type="ECO:0000256" key="2">
    <source>
        <dbReference type="ARBA" id="ARBA00022475"/>
    </source>
</evidence>
<keyword evidence="3 10" id="KW-0963">Cytoplasm</keyword>
<dbReference type="InterPro" id="IPR027417">
    <property type="entry name" value="P-loop_NTPase"/>
</dbReference>
<dbReference type="SMART" id="SM00962">
    <property type="entry name" value="SRP54"/>
    <property type="match status" value="1"/>
</dbReference>
<keyword evidence="6 10" id="KW-0342">GTP-binding</keyword>
<dbReference type="GO" id="GO:0006614">
    <property type="term" value="P:SRP-dependent cotranslational protein targeting to membrane"/>
    <property type="evidence" value="ECO:0007669"/>
    <property type="project" value="InterPro"/>
</dbReference>
<dbReference type="STRING" id="93059.P9211_00091"/>
<feature type="domain" description="SRP54-type proteins GTP-binding" evidence="12">
    <location>
        <begin position="415"/>
        <end position="428"/>
    </location>
</feature>
<dbReference type="SMART" id="SM00382">
    <property type="entry name" value="AAA"/>
    <property type="match status" value="1"/>
</dbReference>
<evidence type="ECO:0000256" key="1">
    <source>
        <dbReference type="ARBA" id="ARBA00004413"/>
    </source>
</evidence>
<dbReference type="PANTHER" id="PTHR43134">
    <property type="entry name" value="SIGNAL RECOGNITION PARTICLE RECEPTOR SUBUNIT ALPHA"/>
    <property type="match status" value="1"/>
</dbReference>
<dbReference type="Pfam" id="PF00448">
    <property type="entry name" value="SRP54"/>
    <property type="match status" value="1"/>
</dbReference>
<reference evidence="13 14" key="1">
    <citation type="journal article" date="2007" name="PLoS Genet.">
        <title>Patterns and implications of gene gain and loss in the evolution of Prochlorococcus.</title>
        <authorList>
            <person name="Kettler G.C."/>
            <person name="Martiny A.C."/>
            <person name="Huang K."/>
            <person name="Zucker J."/>
            <person name="Coleman M.L."/>
            <person name="Rodrigue S."/>
            <person name="Chen F."/>
            <person name="Lapidus A."/>
            <person name="Ferriera S."/>
            <person name="Johnson J."/>
            <person name="Steglich C."/>
            <person name="Church G.M."/>
            <person name="Richardson P."/>
            <person name="Chisholm S.W."/>
        </authorList>
    </citation>
    <scope>NUCLEOTIDE SEQUENCE [LARGE SCALE GENOMIC DNA]</scope>
    <source>
        <strain evidence="14">MIT 9211</strain>
    </source>
</reference>
<evidence type="ECO:0000256" key="6">
    <source>
        <dbReference type="ARBA" id="ARBA00023134"/>
    </source>
</evidence>
<dbReference type="KEGG" id="pmj:P9211_00091"/>
<dbReference type="Proteomes" id="UP000000788">
    <property type="component" value="Chromosome"/>
</dbReference>
<dbReference type="PANTHER" id="PTHR43134:SF1">
    <property type="entry name" value="SIGNAL RECOGNITION PARTICLE RECEPTOR SUBUNIT ALPHA"/>
    <property type="match status" value="1"/>
</dbReference>
<dbReference type="NCBIfam" id="TIGR00064">
    <property type="entry name" value="ftsY"/>
    <property type="match status" value="1"/>
</dbReference>
<dbReference type="AlphaFoldDB" id="A9B9K7"/>
<comment type="subcellular location">
    <subcellularLocation>
        <location evidence="10">Cell inner membrane</location>
        <topology evidence="10">Peripheral membrane protein</topology>
        <orientation evidence="10">Cytoplasmic side</orientation>
    </subcellularLocation>
    <subcellularLocation>
        <location evidence="10">Cytoplasm</location>
    </subcellularLocation>
    <subcellularLocation>
        <location evidence="1">Cell membrane</location>
        <topology evidence="1">Peripheral membrane protein</topology>
        <orientation evidence="1">Cytoplasmic side</orientation>
    </subcellularLocation>
</comment>
<keyword evidence="4 10" id="KW-0547">Nucleotide-binding</keyword>
<evidence type="ECO:0000256" key="7">
    <source>
        <dbReference type="ARBA" id="ARBA00023136"/>
    </source>
</evidence>
<comment type="similarity">
    <text evidence="10">Belongs to the GTP-binding SRP family. FtsY subfamily.</text>
</comment>
<feature type="compositionally biased region" description="Polar residues" evidence="11">
    <location>
        <begin position="1"/>
        <end position="16"/>
    </location>
</feature>